<sequence length="226" mass="26125">MSRTYKILLIDDEQSILDMLALQLQSEGYKVYTAANANQGLEKLSCEPDMILLDINMAGMNGLDLCAKIRGFVVCPILFLTARITEQDKVNGLLAGGDDYITKPFSMDELLARMTAHLRREERYHTKTQGRFSEEMMIDYGKRKIYIKGSPVELSNKEFEIIKLLSRNAGQVFDKERIYEHIWGFNAEGDCSVIKEHIRKIRIKFAEYTDKTYIDTVWGVGYRWKN</sequence>
<reference evidence="10 11" key="1">
    <citation type="submission" date="2024-04" db="EMBL/GenBank/DDBJ databases">
        <title>Defined microbial consortia suppress multidrug-resistant proinflammatory Enterobacteriaceae via ecological control.</title>
        <authorList>
            <person name="Furuichi M."/>
            <person name="Kawaguchi T."/>
            <person name="Pust M."/>
            <person name="Yasuma K."/>
            <person name="Plichta D."/>
            <person name="Hasegawa N."/>
            <person name="Ohya T."/>
            <person name="Bhattarai S."/>
            <person name="Sasajima S."/>
            <person name="Aoto Y."/>
            <person name="Tuganbaev T."/>
            <person name="Yaginuma M."/>
            <person name="Ueda M."/>
            <person name="Okahashi N."/>
            <person name="Amafuji K."/>
            <person name="Kiridooshi Y."/>
            <person name="Sugita K."/>
            <person name="Strazar M."/>
            <person name="Skelly A."/>
            <person name="Suda W."/>
            <person name="Hattori M."/>
            <person name="Nakamoto N."/>
            <person name="Caballero S."/>
            <person name="Norman J."/>
            <person name="Olle B."/>
            <person name="Tanoue T."/>
            <person name="Arita M."/>
            <person name="Bucci V."/>
            <person name="Atarashi K."/>
            <person name="Xavier R."/>
            <person name="Honda K."/>
        </authorList>
    </citation>
    <scope>NUCLEOTIDE SEQUENCE [LARGE SCALE GENOMIC DNA]</scope>
    <source>
        <strain evidence="11">k34-0107-D12</strain>
    </source>
</reference>
<feature type="DNA-binding region" description="OmpR/PhoB-type" evidence="7">
    <location>
        <begin position="127"/>
        <end position="226"/>
    </location>
</feature>
<dbReference type="Gene3D" id="3.40.50.2300">
    <property type="match status" value="1"/>
</dbReference>
<dbReference type="CDD" id="cd00383">
    <property type="entry name" value="trans_reg_C"/>
    <property type="match status" value="1"/>
</dbReference>
<evidence type="ECO:0000256" key="5">
    <source>
        <dbReference type="ARBA" id="ARBA00024867"/>
    </source>
</evidence>
<keyword evidence="11" id="KW-1185">Reference proteome</keyword>
<gene>
    <name evidence="10" type="ORF">K340107D12_29460</name>
</gene>
<keyword evidence="4" id="KW-0804">Transcription</keyword>
<evidence type="ECO:0000256" key="6">
    <source>
        <dbReference type="PROSITE-ProRule" id="PRU00169"/>
    </source>
</evidence>
<feature type="domain" description="Response regulatory" evidence="8">
    <location>
        <begin position="6"/>
        <end position="118"/>
    </location>
</feature>
<comment type="function">
    <text evidence="5">May play the central regulatory role in sporulation. It may be an element of the effector pathway responsible for the activation of sporulation genes in response to nutritional stress. Spo0A may act in concert with spo0H (a sigma factor) to control the expression of some genes that are critical to the sporulation process.</text>
</comment>
<dbReference type="PROSITE" id="PS51755">
    <property type="entry name" value="OMPR_PHOB"/>
    <property type="match status" value="1"/>
</dbReference>
<keyword evidence="3 7" id="KW-0238">DNA-binding</keyword>
<dbReference type="InterPro" id="IPR039420">
    <property type="entry name" value="WalR-like"/>
</dbReference>
<dbReference type="SUPFAM" id="SSF52172">
    <property type="entry name" value="CheY-like"/>
    <property type="match status" value="1"/>
</dbReference>
<name>A0ABQ0BUD1_9FIRM</name>
<dbReference type="EMBL" id="BAABZQ010000001">
    <property type="protein sequence ID" value="GAA6500130.1"/>
    <property type="molecule type" value="Genomic_DNA"/>
</dbReference>
<dbReference type="RefSeq" id="WP_227210483.1">
    <property type="nucleotide sequence ID" value="NZ_BAABZQ010000001.1"/>
</dbReference>
<dbReference type="Proteomes" id="UP001600941">
    <property type="component" value="Unassembled WGS sequence"/>
</dbReference>
<organism evidence="10 11">
    <name type="scientific">Blautia parvula</name>
    <dbReference type="NCBI Taxonomy" id="2877527"/>
    <lineage>
        <taxon>Bacteria</taxon>
        <taxon>Bacillati</taxon>
        <taxon>Bacillota</taxon>
        <taxon>Clostridia</taxon>
        <taxon>Lachnospirales</taxon>
        <taxon>Lachnospiraceae</taxon>
        <taxon>Blautia</taxon>
    </lineage>
</organism>
<accession>A0ABQ0BUD1</accession>
<dbReference type="PANTHER" id="PTHR48111:SF2">
    <property type="entry name" value="RESPONSE REGULATOR SAER"/>
    <property type="match status" value="1"/>
</dbReference>
<dbReference type="Pfam" id="PF00486">
    <property type="entry name" value="Trans_reg_C"/>
    <property type="match status" value="1"/>
</dbReference>
<dbReference type="Pfam" id="PF00072">
    <property type="entry name" value="Response_reg"/>
    <property type="match status" value="1"/>
</dbReference>
<evidence type="ECO:0000256" key="1">
    <source>
        <dbReference type="ARBA" id="ARBA00018672"/>
    </source>
</evidence>
<evidence type="ECO:0000256" key="2">
    <source>
        <dbReference type="ARBA" id="ARBA00023015"/>
    </source>
</evidence>
<feature type="domain" description="OmpR/PhoB-type" evidence="9">
    <location>
        <begin position="127"/>
        <end position="226"/>
    </location>
</feature>
<dbReference type="InterPro" id="IPR001867">
    <property type="entry name" value="OmpR/PhoB-type_DNA-bd"/>
</dbReference>
<feature type="modified residue" description="4-aspartylphosphate" evidence="6">
    <location>
        <position position="54"/>
    </location>
</feature>
<proteinExistence type="predicted"/>
<dbReference type="PROSITE" id="PS50110">
    <property type="entry name" value="RESPONSE_REGULATORY"/>
    <property type="match status" value="1"/>
</dbReference>
<evidence type="ECO:0000256" key="4">
    <source>
        <dbReference type="ARBA" id="ARBA00023163"/>
    </source>
</evidence>
<evidence type="ECO:0000256" key="7">
    <source>
        <dbReference type="PROSITE-ProRule" id="PRU01091"/>
    </source>
</evidence>
<dbReference type="SMART" id="SM00448">
    <property type="entry name" value="REC"/>
    <property type="match status" value="1"/>
</dbReference>
<evidence type="ECO:0000256" key="3">
    <source>
        <dbReference type="ARBA" id="ARBA00023125"/>
    </source>
</evidence>
<comment type="caution">
    <text evidence="10">The sequence shown here is derived from an EMBL/GenBank/DDBJ whole genome shotgun (WGS) entry which is preliminary data.</text>
</comment>
<dbReference type="Gene3D" id="1.10.10.10">
    <property type="entry name" value="Winged helix-like DNA-binding domain superfamily/Winged helix DNA-binding domain"/>
    <property type="match status" value="1"/>
</dbReference>
<evidence type="ECO:0000259" key="9">
    <source>
        <dbReference type="PROSITE" id="PS51755"/>
    </source>
</evidence>
<dbReference type="CDD" id="cd17574">
    <property type="entry name" value="REC_OmpR"/>
    <property type="match status" value="1"/>
</dbReference>
<evidence type="ECO:0000259" key="8">
    <source>
        <dbReference type="PROSITE" id="PS50110"/>
    </source>
</evidence>
<protein>
    <recommendedName>
        <fullName evidence="1">Stage 0 sporulation protein A homolog</fullName>
    </recommendedName>
</protein>
<evidence type="ECO:0000313" key="11">
    <source>
        <dbReference type="Proteomes" id="UP001600941"/>
    </source>
</evidence>
<keyword evidence="2" id="KW-0805">Transcription regulation</keyword>
<dbReference type="InterPro" id="IPR011006">
    <property type="entry name" value="CheY-like_superfamily"/>
</dbReference>
<evidence type="ECO:0000313" key="10">
    <source>
        <dbReference type="EMBL" id="GAA6500130.1"/>
    </source>
</evidence>
<dbReference type="PANTHER" id="PTHR48111">
    <property type="entry name" value="REGULATOR OF RPOS"/>
    <property type="match status" value="1"/>
</dbReference>
<dbReference type="Gene3D" id="6.10.250.690">
    <property type="match status" value="1"/>
</dbReference>
<dbReference type="SMART" id="SM00862">
    <property type="entry name" value="Trans_reg_C"/>
    <property type="match status" value="1"/>
</dbReference>
<dbReference type="InterPro" id="IPR001789">
    <property type="entry name" value="Sig_transdc_resp-reg_receiver"/>
</dbReference>
<keyword evidence="6" id="KW-0597">Phosphoprotein</keyword>
<dbReference type="InterPro" id="IPR036388">
    <property type="entry name" value="WH-like_DNA-bd_sf"/>
</dbReference>